<comment type="similarity">
    <text evidence="1">Belongs to the SCO1/2 family.</text>
</comment>
<dbReference type="AlphaFoldDB" id="A0A1L0A7C6"/>
<dbReference type="EMBL" id="FPLJ01000073">
    <property type="protein sequence ID" value="SGY96881.1"/>
    <property type="molecule type" value="Genomic_DNA"/>
</dbReference>
<accession>A0A1L0A7C6</accession>
<reference evidence="4 6" key="2">
    <citation type="submission" date="2016-11" db="EMBL/GenBank/DDBJ databases">
        <authorList>
            <person name="Klemetsen T."/>
        </authorList>
    </citation>
    <scope>NUCLEOTIDE SEQUENCE [LARGE SCALE GENOMIC DNA]</scope>
    <source>
        <strain evidence="4">MT 2528</strain>
    </source>
</reference>
<organism evidence="5 7">
    <name type="scientific">Moritella viscosa</name>
    <dbReference type="NCBI Taxonomy" id="80854"/>
    <lineage>
        <taxon>Bacteria</taxon>
        <taxon>Pseudomonadati</taxon>
        <taxon>Pseudomonadota</taxon>
        <taxon>Gammaproteobacteria</taxon>
        <taxon>Alteromonadales</taxon>
        <taxon>Moritellaceae</taxon>
        <taxon>Moritella</taxon>
    </lineage>
</organism>
<dbReference type="Proteomes" id="UP000183794">
    <property type="component" value="Unassembled WGS sequence"/>
</dbReference>
<dbReference type="PANTHER" id="PTHR12151:SF25">
    <property type="entry name" value="LINALOOL DEHYDRATASE_ISOMERASE DOMAIN-CONTAINING PROTEIN"/>
    <property type="match status" value="1"/>
</dbReference>
<dbReference type="Pfam" id="PF02630">
    <property type="entry name" value="SCO1-SenC"/>
    <property type="match status" value="1"/>
</dbReference>
<dbReference type="Gene3D" id="3.40.30.10">
    <property type="entry name" value="Glutaredoxin"/>
    <property type="match status" value="1"/>
</dbReference>
<dbReference type="InterPro" id="IPR003782">
    <property type="entry name" value="SCO1/SenC"/>
</dbReference>
<dbReference type="SUPFAM" id="SSF52833">
    <property type="entry name" value="Thioredoxin-like"/>
    <property type="match status" value="1"/>
</dbReference>
<feature type="disulfide bond" description="Redox-active" evidence="3">
    <location>
        <begin position="53"/>
        <end position="57"/>
    </location>
</feature>
<evidence type="ECO:0000313" key="6">
    <source>
        <dbReference type="Proteomes" id="UP000182660"/>
    </source>
</evidence>
<evidence type="ECO:0000256" key="3">
    <source>
        <dbReference type="PIRSR" id="PIRSR603782-2"/>
    </source>
</evidence>
<gene>
    <name evidence="4" type="ORF">MT2528_3294</name>
    <name evidence="5" type="ORF">NVI5450_3493</name>
</gene>
<reference evidence="5 7" key="1">
    <citation type="submission" date="2016-11" db="EMBL/GenBank/DDBJ databases">
        <authorList>
            <person name="Jaros S."/>
            <person name="Januszkiewicz K."/>
            <person name="Wedrychowicz H."/>
        </authorList>
    </citation>
    <scope>NUCLEOTIDE SEQUENCE [LARGE SCALE GENOMIC DNA]</scope>
    <source>
        <strain evidence="5">NVI 5450</strain>
    </source>
</reference>
<protein>
    <submittedName>
        <fullName evidence="4 5">SCO1/SenC family protein (Copper-binding protein)</fullName>
    </submittedName>
</protein>
<keyword evidence="2" id="KW-0186">Copper</keyword>
<dbReference type="EMBL" id="FPLD01000097">
    <property type="protein sequence ID" value="SGZ09743.1"/>
    <property type="molecule type" value="Genomic_DNA"/>
</dbReference>
<keyword evidence="2" id="KW-0479">Metal-binding</keyword>
<evidence type="ECO:0000256" key="1">
    <source>
        <dbReference type="ARBA" id="ARBA00010996"/>
    </source>
</evidence>
<evidence type="ECO:0000313" key="4">
    <source>
        <dbReference type="EMBL" id="SGY96881.1"/>
    </source>
</evidence>
<dbReference type="CDD" id="cd02968">
    <property type="entry name" value="SCO"/>
    <property type="match status" value="1"/>
</dbReference>
<dbReference type="PANTHER" id="PTHR12151">
    <property type="entry name" value="ELECTRON TRANSPORT PROTIN SCO1/SENC FAMILY MEMBER"/>
    <property type="match status" value="1"/>
</dbReference>
<sequence length="200" mass="22545">MYQPQAVAKINGIALSEAMPITDFVLQDQHGNRFTQDDLLGKWHIVAAGYTHCGDICPMTLLALSQFQGHLEQSAFEDDVDIIFYTVDPLRDTPQVLAEYLAFFDPEIIGLRQVEGLTYLGFANSLNIIAIYEYEATNDNYSVSHSFAFMVINPEGKLQAILEPETNPFGEAILSSQLLFEDFKQVRLRYNDVKGVDQLE</sequence>
<feature type="binding site" evidence="2">
    <location>
        <position position="53"/>
    </location>
    <ligand>
        <name>Cu cation</name>
        <dbReference type="ChEBI" id="CHEBI:23378"/>
    </ligand>
</feature>
<proteinExistence type="inferred from homology"/>
<dbReference type="Proteomes" id="UP000182660">
    <property type="component" value="Unassembled WGS sequence"/>
</dbReference>
<feature type="binding site" evidence="2">
    <location>
        <position position="145"/>
    </location>
    <ligand>
        <name>Cu cation</name>
        <dbReference type="ChEBI" id="CHEBI:23378"/>
    </ligand>
</feature>
<name>A0A1L0A7C6_9GAMM</name>
<dbReference type="GO" id="GO:0046872">
    <property type="term" value="F:metal ion binding"/>
    <property type="evidence" value="ECO:0007669"/>
    <property type="project" value="UniProtKB-KW"/>
</dbReference>
<keyword evidence="3" id="KW-1015">Disulfide bond</keyword>
<dbReference type="RefSeq" id="WP_045110806.1">
    <property type="nucleotide sequence ID" value="NZ_CAWQZC010000130.1"/>
</dbReference>
<evidence type="ECO:0000313" key="5">
    <source>
        <dbReference type="EMBL" id="SGZ09743.1"/>
    </source>
</evidence>
<feature type="binding site" evidence="2">
    <location>
        <position position="57"/>
    </location>
    <ligand>
        <name>Cu cation</name>
        <dbReference type="ChEBI" id="CHEBI:23378"/>
    </ligand>
</feature>
<keyword evidence="6" id="KW-1185">Reference proteome</keyword>
<dbReference type="InterPro" id="IPR036249">
    <property type="entry name" value="Thioredoxin-like_sf"/>
</dbReference>
<evidence type="ECO:0000256" key="2">
    <source>
        <dbReference type="PIRSR" id="PIRSR603782-1"/>
    </source>
</evidence>
<dbReference type="GeneID" id="61297124"/>
<evidence type="ECO:0000313" key="7">
    <source>
        <dbReference type="Proteomes" id="UP000183794"/>
    </source>
</evidence>